<dbReference type="Proteomes" id="UP000317238">
    <property type="component" value="Unassembled WGS sequence"/>
</dbReference>
<dbReference type="Pfam" id="PF09423">
    <property type="entry name" value="PhoD"/>
    <property type="match status" value="1"/>
</dbReference>
<reference evidence="3 4" key="1">
    <citation type="submission" date="2019-02" db="EMBL/GenBank/DDBJ databases">
        <title>Deep-cultivation of Planctomycetes and their phenomic and genomic characterization uncovers novel biology.</title>
        <authorList>
            <person name="Wiegand S."/>
            <person name="Jogler M."/>
            <person name="Boedeker C."/>
            <person name="Pinto D."/>
            <person name="Vollmers J."/>
            <person name="Rivas-Marin E."/>
            <person name="Kohn T."/>
            <person name="Peeters S.H."/>
            <person name="Heuer A."/>
            <person name="Rast P."/>
            <person name="Oberbeckmann S."/>
            <person name="Bunk B."/>
            <person name="Jeske O."/>
            <person name="Meyerdierks A."/>
            <person name="Storesund J.E."/>
            <person name="Kallscheuer N."/>
            <person name="Luecker S."/>
            <person name="Lage O.M."/>
            <person name="Pohl T."/>
            <person name="Merkel B.J."/>
            <person name="Hornburger P."/>
            <person name="Mueller R.-W."/>
            <person name="Bruemmer F."/>
            <person name="Labrenz M."/>
            <person name="Spormann A.M."/>
            <person name="Op Den Camp H."/>
            <person name="Overmann J."/>
            <person name="Amann R."/>
            <person name="Jetten M.S.M."/>
            <person name="Mascher T."/>
            <person name="Medema M.H."/>
            <person name="Devos D.P."/>
            <person name="Kaster A.-K."/>
            <person name="Ovreas L."/>
            <person name="Rohde M."/>
            <person name="Galperin M.Y."/>
            <person name="Jogler C."/>
        </authorList>
    </citation>
    <scope>NUCLEOTIDE SEQUENCE [LARGE SCALE GENOMIC DNA]</scope>
    <source>
        <strain evidence="3 4">Pan14r</strain>
    </source>
</reference>
<feature type="signal peptide" evidence="1">
    <location>
        <begin position="1"/>
        <end position="21"/>
    </location>
</feature>
<keyword evidence="4" id="KW-1185">Reference proteome</keyword>
<evidence type="ECO:0000259" key="2">
    <source>
        <dbReference type="Pfam" id="PF09423"/>
    </source>
</evidence>
<protein>
    <submittedName>
        <fullName evidence="3">PhoD-like phosphatase</fullName>
    </submittedName>
</protein>
<dbReference type="InterPro" id="IPR018946">
    <property type="entry name" value="PhoD-like_MPP"/>
</dbReference>
<organism evidence="3 4">
    <name type="scientific">Crateriforma conspicua</name>
    <dbReference type="NCBI Taxonomy" id="2527996"/>
    <lineage>
        <taxon>Bacteria</taxon>
        <taxon>Pseudomonadati</taxon>
        <taxon>Planctomycetota</taxon>
        <taxon>Planctomycetia</taxon>
        <taxon>Planctomycetales</taxon>
        <taxon>Planctomycetaceae</taxon>
        <taxon>Crateriforma</taxon>
    </lineage>
</organism>
<dbReference type="Gene3D" id="3.60.21.70">
    <property type="entry name" value="PhoD-like phosphatase"/>
    <property type="match status" value="1"/>
</dbReference>
<dbReference type="InterPro" id="IPR052900">
    <property type="entry name" value="Phospholipid_Metab_Enz"/>
</dbReference>
<dbReference type="InterPro" id="IPR029052">
    <property type="entry name" value="Metallo-depent_PP-like"/>
</dbReference>
<sequence precursor="true">MRFLIFPIVLFAMQVSSTIFSEDAKTDQPREASATWRGSRAWIGPDWWANPLTDWSIRDGVVHAAAGKDRTLCWLPAEVEADPDSTDGQSLDLSVDLTFVPIKGDKNLRPITAGFRIGRRGGIDEYRHALVSATKFFDAGLRSNGELVLGSKTSDEAVAIGDAPIRLTLTGQRSGQRIALTLSAENGQQTWQIQDTVSLDKVVGGISLLADGPPRAGGSRPAGMCKFADVDLTGSLISSHPDRSFGPILWSQYTLDQNRVRLMVQFAPLGKGNRSKARLCLRGEDNQGEFREMGTQPVEKLSRTAVFTLDDWDGTVDRDYQIRFDWLGQTYRWSGTIRAEPAADEPFQLACFSCDNGYLFPIPAMVGQVSRQDPDMMFFAGDQIYESYGGFGVVRRADTPVAMLDYLRKYYQFGWTWRDLLKDRPSVILPDDHDVFQGNIWGHGGRALPPSDKKNDWAAGGYLMPADWVNAVERTQVGSLPDPAIDKVLPHGIKPYFTDLTYAGIGFAILEDRKFKTGPNAIPASDRPRGDGYDLLGPDQEAFLARWADEWTGQRVKVALSQTIFCNAATHVGENLKRGRYYHDSGAWPVEARNRAVRILGDCEALSIHGDQHLGVLLRQGVDDFDDAGYAFMVPGTANGFPRAWWPGVNKGQPEPGGDYTGKFHDDAGHPIHILAVGNPQPGSNLLPKTTDPMEIGYRKGSGYGVVDFSADRRSAKISLYRLGDQEEMFDGFPQTIQIRSRSN</sequence>
<name>A0A5C5Y3Y3_9PLAN</name>
<proteinExistence type="predicted"/>
<dbReference type="RefSeq" id="WP_146438619.1">
    <property type="nucleotide sequence ID" value="NZ_SJPL01000001.1"/>
</dbReference>
<comment type="caution">
    <text evidence="3">The sequence shown here is derived from an EMBL/GenBank/DDBJ whole genome shotgun (WGS) entry which is preliminary data.</text>
</comment>
<dbReference type="EMBL" id="SJPL01000001">
    <property type="protein sequence ID" value="TWT68985.1"/>
    <property type="molecule type" value="Genomic_DNA"/>
</dbReference>
<dbReference type="PANTHER" id="PTHR43606">
    <property type="entry name" value="PHOSPHATASE, PUTATIVE (AFU_ORTHOLOGUE AFUA_6G08710)-RELATED"/>
    <property type="match status" value="1"/>
</dbReference>
<dbReference type="SUPFAM" id="SSF56300">
    <property type="entry name" value="Metallo-dependent phosphatases"/>
    <property type="match status" value="1"/>
</dbReference>
<dbReference type="InterPro" id="IPR038607">
    <property type="entry name" value="PhoD-like_sf"/>
</dbReference>
<dbReference type="PANTHER" id="PTHR43606:SF2">
    <property type="entry name" value="ALKALINE PHOSPHATASE FAMILY PROTEIN (AFU_ORTHOLOGUE AFUA_5G03860)"/>
    <property type="match status" value="1"/>
</dbReference>
<dbReference type="AlphaFoldDB" id="A0A5C5Y3Y3"/>
<dbReference type="OrthoDB" id="9761852at2"/>
<keyword evidence="1" id="KW-0732">Signal</keyword>
<evidence type="ECO:0000256" key="1">
    <source>
        <dbReference type="SAM" id="SignalP"/>
    </source>
</evidence>
<feature type="domain" description="PhoD-like phosphatase metallophosphatase" evidence="2">
    <location>
        <begin position="349"/>
        <end position="615"/>
    </location>
</feature>
<gene>
    <name evidence="3" type="ORF">Pan14r_12690</name>
</gene>
<evidence type="ECO:0000313" key="4">
    <source>
        <dbReference type="Proteomes" id="UP000317238"/>
    </source>
</evidence>
<accession>A0A5C5Y3Y3</accession>
<feature type="chain" id="PRO_5022987594" evidence="1">
    <location>
        <begin position="22"/>
        <end position="744"/>
    </location>
</feature>
<evidence type="ECO:0000313" key="3">
    <source>
        <dbReference type="EMBL" id="TWT68985.1"/>
    </source>
</evidence>